<evidence type="ECO:0000313" key="2">
    <source>
        <dbReference type="Proteomes" id="UP001239111"/>
    </source>
</evidence>
<dbReference type="EMBL" id="CM056743">
    <property type="protein sequence ID" value="KAJ8672377.1"/>
    <property type="molecule type" value="Genomic_DNA"/>
</dbReference>
<proteinExistence type="predicted"/>
<comment type="caution">
    <text evidence="1">The sequence shown here is derived from an EMBL/GenBank/DDBJ whole genome shotgun (WGS) entry which is preliminary data.</text>
</comment>
<evidence type="ECO:0000313" key="1">
    <source>
        <dbReference type="EMBL" id="KAJ8672377.1"/>
    </source>
</evidence>
<gene>
    <name evidence="1" type="ORF">QAD02_003636</name>
</gene>
<organism evidence="1 2">
    <name type="scientific">Eretmocerus hayati</name>
    <dbReference type="NCBI Taxonomy" id="131215"/>
    <lineage>
        <taxon>Eukaryota</taxon>
        <taxon>Metazoa</taxon>
        <taxon>Ecdysozoa</taxon>
        <taxon>Arthropoda</taxon>
        <taxon>Hexapoda</taxon>
        <taxon>Insecta</taxon>
        <taxon>Pterygota</taxon>
        <taxon>Neoptera</taxon>
        <taxon>Endopterygota</taxon>
        <taxon>Hymenoptera</taxon>
        <taxon>Apocrita</taxon>
        <taxon>Proctotrupomorpha</taxon>
        <taxon>Chalcidoidea</taxon>
        <taxon>Aphelinidae</taxon>
        <taxon>Aphelininae</taxon>
        <taxon>Eretmocerus</taxon>
    </lineage>
</organism>
<name>A0ACC2NMQ9_9HYME</name>
<reference evidence="1" key="1">
    <citation type="submission" date="2023-04" db="EMBL/GenBank/DDBJ databases">
        <title>A chromosome-level genome assembly of the parasitoid wasp Eretmocerus hayati.</title>
        <authorList>
            <person name="Zhong Y."/>
            <person name="Liu S."/>
            <person name="Liu Y."/>
        </authorList>
    </citation>
    <scope>NUCLEOTIDE SEQUENCE</scope>
    <source>
        <strain evidence="1">ZJU_SS_LIU_2023</strain>
    </source>
</reference>
<sequence length="227" mass="25627">MSEPTTLGKLGAAPSSTEMKSFEFVQVEGHLSSLVPHKKISTILYERLVRHKAPQVAPVIKRRRGRPPKKRGQRKFTKPRPKSKEQPLSDAPLQNTEEQDEGKEKKSTLDIQFLCSMIQNIETLRDSYKTRVFRGIEQVVANGINQQEIASGHVVQDLEALGRGYRIAAFNQIEKICSEIIKRLRSRISAQKGTSSSKKTQPTHHCPQCGMFPSGTHRSRLLCRLCL</sequence>
<accession>A0ACC2NMQ9</accession>
<dbReference type="Proteomes" id="UP001239111">
    <property type="component" value="Chromosome 3"/>
</dbReference>
<keyword evidence="2" id="KW-1185">Reference proteome</keyword>
<protein>
    <submittedName>
        <fullName evidence="1">Uncharacterized protein</fullName>
    </submittedName>
</protein>